<evidence type="ECO:0000313" key="2">
    <source>
        <dbReference type="EMBL" id="KAF7555718.1"/>
    </source>
</evidence>
<feature type="region of interest" description="Disordered" evidence="1">
    <location>
        <begin position="322"/>
        <end position="346"/>
    </location>
</feature>
<feature type="compositionally biased region" description="Polar residues" evidence="1">
    <location>
        <begin position="173"/>
        <end position="185"/>
    </location>
</feature>
<proteinExistence type="predicted"/>
<dbReference type="Proteomes" id="UP000722485">
    <property type="component" value="Unassembled WGS sequence"/>
</dbReference>
<dbReference type="AlphaFoldDB" id="A0A9P5LEW8"/>
<accession>A0A9P5LEW8</accession>
<gene>
    <name evidence="2" type="ORF">G7Z17_g1958</name>
</gene>
<reference evidence="2" key="1">
    <citation type="submission" date="2020-03" db="EMBL/GenBank/DDBJ databases">
        <title>Draft Genome Sequence of Cylindrodendrum hubeiense.</title>
        <authorList>
            <person name="Buettner E."/>
            <person name="Kellner H."/>
        </authorList>
    </citation>
    <scope>NUCLEOTIDE SEQUENCE</scope>
    <source>
        <strain evidence="2">IHI 201604</strain>
    </source>
</reference>
<keyword evidence="3" id="KW-1185">Reference proteome</keyword>
<feature type="region of interest" description="Disordered" evidence="1">
    <location>
        <begin position="153"/>
        <end position="186"/>
    </location>
</feature>
<protein>
    <submittedName>
        <fullName evidence="2">Uncharacterized protein</fullName>
    </submittedName>
</protein>
<comment type="caution">
    <text evidence="2">The sequence shown here is derived from an EMBL/GenBank/DDBJ whole genome shotgun (WGS) entry which is preliminary data.</text>
</comment>
<dbReference type="OrthoDB" id="5003677at2759"/>
<sequence>MYGNGITELGVPRLIESTSMLYKTLDDHLAGGVYLDTPKELRDEVAVWMNLLERINQVQTPGNGLENKLHGGQILCSKYATTLFDINLHLEISQTSMDPEKSSWARDELAVPIHSDGNAVQETYLHHQPLDLHIGAILRDAPRYQPRDFWEDTEPTFQYGSHDQQTRDRVQGVTEQQPRDTTSTAKDVHQLAGTFQQQSLHAQMMEKVKSIATGMEEMGLHLHNLNKPDIPAKESTQCRELLTTLFDQTKEDFWVFLQDFHDLGSQIANENDKTENLGNTPTKNKLETFDNSTQTERNDFEVNESFDTSKNAYEEQQLYRTRDSRTDSRTVGAAFPGNPQNGTQTPVTASTLETFLKALPETFSPSHTVSDRESEALVLSLELGVMEVEGHDWVSRFCDAHRYLNGILMAITVPKDLFMWHTQHFPVDSDTWTKGALVRTMSIVTESPRYLHSYPLRHGRSLPSGKPSLLLHWNLEDIREPHASARFKELVQVGGELQKRIGAFSYKQMVVCITIPWWICYKDTSGERKQAMEFLERMGIVGAIPVNEKSEDGVRKTLWCPSRIKVGASYQSVHAFLQETTFAGSPELEPAIPATPTRFVVVTVRKGHVHDWVDSVQCALGMDSKSLRYSVPTEEAISFSQLNRFYRNGGNPDPEPSKKV</sequence>
<name>A0A9P5LEW8_9HYPO</name>
<organism evidence="2 3">
    <name type="scientific">Cylindrodendrum hubeiense</name>
    <dbReference type="NCBI Taxonomy" id="595255"/>
    <lineage>
        <taxon>Eukaryota</taxon>
        <taxon>Fungi</taxon>
        <taxon>Dikarya</taxon>
        <taxon>Ascomycota</taxon>
        <taxon>Pezizomycotina</taxon>
        <taxon>Sordariomycetes</taxon>
        <taxon>Hypocreomycetidae</taxon>
        <taxon>Hypocreales</taxon>
        <taxon>Nectriaceae</taxon>
        <taxon>Cylindrodendrum</taxon>
    </lineage>
</organism>
<evidence type="ECO:0000256" key="1">
    <source>
        <dbReference type="SAM" id="MobiDB-lite"/>
    </source>
</evidence>
<dbReference type="EMBL" id="JAANBB010000018">
    <property type="protein sequence ID" value="KAF7555718.1"/>
    <property type="molecule type" value="Genomic_DNA"/>
</dbReference>
<evidence type="ECO:0000313" key="3">
    <source>
        <dbReference type="Proteomes" id="UP000722485"/>
    </source>
</evidence>